<dbReference type="PROSITE" id="PS50222">
    <property type="entry name" value="EF_HAND_2"/>
    <property type="match status" value="1"/>
</dbReference>
<feature type="domain" description="EF-hand" evidence="7">
    <location>
        <begin position="434"/>
        <end position="469"/>
    </location>
</feature>
<dbReference type="SMART" id="SM00220">
    <property type="entry name" value="S_TKc"/>
    <property type="match status" value="1"/>
</dbReference>
<dbReference type="InterPro" id="IPR002048">
    <property type="entry name" value="EF_hand_dom"/>
</dbReference>
<comment type="caution">
    <text evidence="8">The sequence shown here is derived from an EMBL/GenBank/DDBJ whole genome shotgun (WGS) entry which is preliminary data.</text>
</comment>
<dbReference type="SUPFAM" id="SSF56112">
    <property type="entry name" value="Protein kinase-like (PK-like)"/>
    <property type="match status" value="1"/>
</dbReference>
<dbReference type="InterPro" id="IPR050205">
    <property type="entry name" value="CDPK_Ser/Thr_kinases"/>
</dbReference>
<dbReference type="InterPro" id="IPR011992">
    <property type="entry name" value="EF-hand-dom_pair"/>
</dbReference>
<dbReference type="Proteomes" id="UP001255856">
    <property type="component" value="Unassembled WGS sequence"/>
</dbReference>
<name>A0AAD9INE5_PROWI</name>
<dbReference type="Gene3D" id="1.10.238.10">
    <property type="entry name" value="EF-hand"/>
    <property type="match status" value="1"/>
</dbReference>
<evidence type="ECO:0000256" key="4">
    <source>
        <dbReference type="ARBA" id="ARBA00022777"/>
    </source>
</evidence>
<evidence type="ECO:0000259" key="7">
    <source>
        <dbReference type="PROSITE" id="PS50222"/>
    </source>
</evidence>
<dbReference type="GO" id="GO:0005524">
    <property type="term" value="F:ATP binding"/>
    <property type="evidence" value="ECO:0007669"/>
    <property type="project" value="UniProtKB-KW"/>
</dbReference>
<dbReference type="PROSITE" id="PS50011">
    <property type="entry name" value="PROTEIN_KINASE_DOM"/>
    <property type="match status" value="1"/>
</dbReference>
<keyword evidence="2" id="KW-0808">Transferase</keyword>
<dbReference type="Pfam" id="PF00069">
    <property type="entry name" value="Pkinase"/>
    <property type="match status" value="1"/>
</dbReference>
<keyword evidence="3" id="KW-0547">Nucleotide-binding</keyword>
<evidence type="ECO:0000259" key="6">
    <source>
        <dbReference type="PROSITE" id="PS50011"/>
    </source>
</evidence>
<evidence type="ECO:0000256" key="5">
    <source>
        <dbReference type="ARBA" id="ARBA00022840"/>
    </source>
</evidence>
<organism evidence="8 9">
    <name type="scientific">Prototheca wickerhamii</name>
    <dbReference type="NCBI Taxonomy" id="3111"/>
    <lineage>
        <taxon>Eukaryota</taxon>
        <taxon>Viridiplantae</taxon>
        <taxon>Chlorophyta</taxon>
        <taxon>core chlorophytes</taxon>
        <taxon>Trebouxiophyceae</taxon>
        <taxon>Chlorellales</taxon>
        <taxon>Chlorellaceae</taxon>
        <taxon>Prototheca</taxon>
    </lineage>
</organism>
<dbReference type="PROSITE" id="PS00108">
    <property type="entry name" value="PROTEIN_KINASE_ST"/>
    <property type="match status" value="1"/>
</dbReference>
<dbReference type="SUPFAM" id="SSF47473">
    <property type="entry name" value="EF-hand"/>
    <property type="match status" value="1"/>
</dbReference>
<dbReference type="InterPro" id="IPR011009">
    <property type="entry name" value="Kinase-like_dom_sf"/>
</dbReference>
<dbReference type="PANTHER" id="PTHR24349">
    <property type="entry name" value="SERINE/THREONINE-PROTEIN KINASE"/>
    <property type="match status" value="1"/>
</dbReference>
<evidence type="ECO:0000256" key="2">
    <source>
        <dbReference type="ARBA" id="ARBA00022679"/>
    </source>
</evidence>
<evidence type="ECO:0000256" key="3">
    <source>
        <dbReference type="ARBA" id="ARBA00022741"/>
    </source>
</evidence>
<dbReference type="AlphaFoldDB" id="A0AAD9INE5"/>
<evidence type="ECO:0000256" key="1">
    <source>
        <dbReference type="ARBA" id="ARBA00022527"/>
    </source>
</evidence>
<dbReference type="Gene3D" id="3.30.200.20">
    <property type="entry name" value="Phosphorylase Kinase, domain 1"/>
    <property type="match status" value="1"/>
</dbReference>
<keyword evidence="9" id="KW-1185">Reference proteome</keyword>
<dbReference type="GO" id="GO:0005509">
    <property type="term" value="F:calcium ion binding"/>
    <property type="evidence" value="ECO:0007669"/>
    <property type="project" value="InterPro"/>
</dbReference>
<proteinExistence type="predicted"/>
<sequence length="520" mass="56932">MGDCWSDCLQRAARVVTHNILGHGHTDLEQRYQLGTVLGRGADGVVRVATHRKTGKRFACKTVFKGWLRRRVQVEALRKEVHILQVGFLLSGHPHIASLVETLEDEVAVHMILELAEGGELLQRVGAPGAPPPTEAFVARHVRAMARFLAHAHALGILHRDVKLENFLLSSADLGTATIKAADFGLSTFLRPGERSVRGVVGSAYYMAPEVLVGPYGTAADIWSLGVVLHILLSGLAPFPGDTEVEVWSAAARARLRFSEEPWTRVSAPARRLVRAMLSRDPSKRPTAAQIARHPWVNGGAPDLPLGQAVHDRLREFATLSRVRQVAMLVAEEELSKDAMPELHALFFSTPAAEGEGAPAPDEPQPSAQSLVSGDLLTPAMICEGLRRLGHDMTPAEAETLACSIGWQRDVSPERQGVPWRDFAVALLGWSAPARRTFIRSFFEKMDGEGRGCISRAKFIRALERYNVDAEDAELVFEQAVARDGEHHALDLSDWASFLAINTRSLQEVIRHRLQASGAA</sequence>
<gene>
    <name evidence="8" type="ORF">QBZ16_002022</name>
</gene>
<reference evidence="8" key="1">
    <citation type="submission" date="2021-01" db="EMBL/GenBank/DDBJ databases">
        <authorList>
            <person name="Eckstrom K.M.E."/>
        </authorList>
    </citation>
    <scope>NUCLEOTIDE SEQUENCE</scope>
    <source>
        <strain evidence="8">UVCC 0001</strain>
    </source>
</reference>
<dbReference type="InterPro" id="IPR000719">
    <property type="entry name" value="Prot_kinase_dom"/>
</dbReference>
<evidence type="ECO:0000313" key="9">
    <source>
        <dbReference type="Proteomes" id="UP001255856"/>
    </source>
</evidence>
<dbReference type="GO" id="GO:0004674">
    <property type="term" value="F:protein serine/threonine kinase activity"/>
    <property type="evidence" value="ECO:0007669"/>
    <property type="project" value="UniProtKB-KW"/>
</dbReference>
<accession>A0AAD9INE5</accession>
<keyword evidence="4" id="KW-0418">Kinase</keyword>
<dbReference type="Gene3D" id="1.10.510.10">
    <property type="entry name" value="Transferase(Phosphotransferase) domain 1"/>
    <property type="match status" value="1"/>
</dbReference>
<dbReference type="EMBL" id="JASFZW010000002">
    <property type="protein sequence ID" value="KAK2079627.1"/>
    <property type="molecule type" value="Genomic_DNA"/>
</dbReference>
<keyword evidence="5" id="KW-0067">ATP-binding</keyword>
<feature type="domain" description="Protein kinase" evidence="6">
    <location>
        <begin position="32"/>
        <end position="297"/>
    </location>
</feature>
<keyword evidence="1" id="KW-0723">Serine/threonine-protein kinase</keyword>
<dbReference type="InterPro" id="IPR008271">
    <property type="entry name" value="Ser/Thr_kinase_AS"/>
</dbReference>
<protein>
    <submittedName>
        <fullName evidence="8">Uncharacterized protein</fullName>
    </submittedName>
</protein>
<evidence type="ECO:0000313" key="8">
    <source>
        <dbReference type="EMBL" id="KAK2079627.1"/>
    </source>
</evidence>